<evidence type="ECO:0000313" key="3">
    <source>
        <dbReference type="Proteomes" id="UP001163046"/>
    </source>
</evidence>
<dbReference type="EMBL" id="MU827781">
    <property type="protein sequence ID" value="KAJ7337256.1"/>
    <property type="molecule type" value="Genomic_DNA"/>
</dbReference>
<accession>A0A9W9YEI3</accession>
<dbReference type="Gene3D" id="2.30.29.30">
    <property type="entry name" value="Pleckstrin-homology domain (PH domain)/Phosphotyrosine-binding domain (PTB)"/>
    <property type="match status" value="1"/>
</dbReference>
<evidence type="ECO:0000259" key="1">
    <source>
        <dbReference type="PROSITE" id="PS50003"/>
    </source>
</evidence>
<dbReference type="PROSITE" id="PS50003">
    <property type="entry name" value="PH_DOMAIN"/>
    <property type="match status" value="1"/>
</dbReference>
<dbReference type="SUPFAM" id="SSF50729">
    <property type="entry name" value="PH domain-like"/>
    <property type="match status" value="1"/>
</dbReference>
<dbReference type="OrthoDB" id="6739343at2759"/>
<comment type="caution">
    <text evidence="2">The sequence shown here is derived from an EMBL/GenBank/DDBJ whole genome shotgun (WGS) entry which is preliminary data.</text>
</comment>
<dbReference type="InterPro" id="IPR001849">
    <property type="entry name" value="PH_domain"/>
</dbReference>
<protein>
    <submittedName>
        <fullName evidence="2">RasGEF</fullName>
    </submittedName>
</protein>
<evidence type="ECO:0000313" key="2">
    <source>
        <dbReference type="EMBL" id="KAJ7337256.1"/>
    </source>
</evidence>
<dbReference type="InterPro" id="IPR011993">
    <property type="entry name" value="PH-like_dom_sf"/>
</dbReference>
<sequence>MRTRTYVHLIHSLLLKVSSWQKFWAGLVGSSLHFFLPKHRTFGGRDRAAFKKAPDKQVNISEYSVVLLDDPRQPDAFQLTDDAKGNSYKFRVGTKAAALMWYTYVREVTKTKLGYQVPQNLITFEESEEQQS</sequence>
<proteinExistence type="predicted"/>
<reference evidence="2" key="1">
    <citation type="submission" date="2023-01" db="EMBL/GenBank/DDBJ databases">
        <title>Genome assembly of the deep-sea coral Lophelia pertusa.</title>
        <authorList>
            <person name="Herrera S."/>
            <person name="Cordes E."/>
        </authorList>
    </citation>
    <scope>NUCLEOTIDE SEQUENCE</scope>
    <source>
        <strain evidence="2">USNM1676648</strain>
        <tissue evidence="2">Polyp</tissue>
    </source>
</reference>
<dbReference type="Pfam" id="PF00169">
    <property type="entry name" value="PH"/>
    <property type="match status" value="1"/>
</dbReference>
<feature type="domain" description="PH" evidence="1">
    <location>
        <begin position="7"/>
        <end position="110"/>
    </location>
</feature>
<dbReference type="SMART" id="SM00233">
    <property type="entry name" value="PH"/>
    <property type="match status" value="1"/>
</dbReference>
<dbReference type="Proteomes" id="UP001163046">
    <property type="component" value="Unassembled WGS sequence"/>
</dbReference>
<dbReference type="AlphaFoldDB" id="A0A9W9YEI3"/>
<keyword evidence="3" id="KW-1185">Reference proteome</keyword>
<name>A0A9W9YEI3_9CNID</name>
<organism evidence="2 3">
    <name type="scientific">Desmophyllum pertusum</name>
    <dbReference type="NCBI Taxonomy" id="174260"/>
    <lineage>
        <taxon>Eukaryota</taxon>
        <taxon>Metazoa</taxon>
        <taxon>Cnidaria</taxon>
        <taxon>Anthozoa</taxon>
        <taxon>Hexacorallia</taxon>
        <taxon>Scleractinia</taxon>
        <taxon>Caryophylliina</taxon>
        <taxon>Caryophylliidae</taxon>
        <taxon>Desmophyllum</taxon>
    </lineage>
</organism>
<gene>
    <name evidence="2" type="primary">RALGPS2_2</name>
    <name evidence="2" type="ORF">OS493_010113</name>
</gene>